<sequence length="376" mass="43235">MKFIFIVQGEGRGHMTQAISLFDLLTKLGHEVSDVLIGKSNRRTLPQFVKENIKTNIIQFDSPNFITDQNEKSINISKTLRYNFFKTGRFYHSLKLIDQTVQQSQPDVIINFYDLLAGIYNSIFRPKSSFWAIGHQYLIYHHEFPFASGSPIQKALFKFNTWVTALNADKFLALSFRNLDNGHSKKLSVLPPLLRPQVKVLDAQKGEFILTYMVNPGYAEEAIAFAKKNPHIKIEAFWDKKDMPNPYMPSPNLTFHQINDVLFLEKMASCKGLISTAGFESICEAMYFGKKVMMIPVKGQYEQACNALDASISQAGIQHHEFDFEKFDNFLNLQQEPHHIFVNWEKLLRAKLLEILELEETSSYSRSPITPKYADS</sequence>
<proteinExistence type="predicted"/>
<dbReference type="EMBL" id="JACYTQ010000001">
    <property type="protein sequence ID" value="MBD8487518.1"/>
    <property type="molecule type" value="Genomic_DNA"/>
</dbReference>
<evidence type="ECO:0000313" key="2">
    <source>
        <dbReference type="Proteomes" id="UP000647133"/>
    </source>
</evidence>
<keyword evidence="2" id="KW-1185">Reference proteome</keyword>
<name>A0ABR9AI44_9BACT</name>
<protein>
    <submittedName>
        <fullName evidence="1">Glycosyltransferase</fullName>
    </submittedName>
</protein>
<evidence type="ECO:0000313" key="1">
    <source>
        <dbReference type="EMBL" id="MBD8487518.1"/>
    </source>
</evidence>
<organism evidence="1 2">
    <name type="scientific">Echinicola arenosa</name>
    <dbReference type="NCBI Taxonomy" id="2774144"/>
    <lineage>
        <taxon>Bacteria</taxon>
        <taxon>Pseudomonadati</taxon>
        <taxon>Bacteroidota</taxon>
        <taxon>Cytophagia</taxon>
        <taxon>Cytophagales</taxon>
        <taxon>Cyclobacteriaceae</taxon>
        <taxon>Echinicola</taxon>
    </lineage>
</organism>
<dbReference type="Pfam" id="PF13528">
    <property type="entry name" value="Glyco_trans_1_3"/>
    <property type="match status" value="1"/>
</dbReference>
<gene>
    <name evidence="1" type="ORF">IFO69_02040</name>
</gene>
<reference evidence="1 2" key="1">
    <citation type="submission" date="2020-09" db="EMBL/GenBank/DDBJ databases">
        <title>Echinicola sp. CAU 1574 isolated from sand of Sido Beach.</title>
        <authorList>
            <person name="Kim W."/>
        </authorList>
    </citation>
    <scope>NUCLEOTIDE SEQUENCE [LARGE SCALE GENOMIC DNA]</scope>
    <source>
        <strain evidence="1 2">CAU 1574</strain>
    </source>
</reference>
<dbReference type="Proteomes" id="UP000647133">
    <property type="component" value="Unassembled WGS sequence"/>
</dbReference>
<dbReference type="SUPFAM" id="SSF53756">
    <property type="entry name" value="UDP-Glycosyltransferase/glycogen phosphorylase"/>
    <property type="match status" value="1"/>
</dbReference>
<accession>A0ABR9AI44</accession>
<dbReference type="RefSeq" id="WP_192007503.1">
    <property type="nucleotide sequence ID" value="NZ_JACYTQ010000001.1"/>
</dbReference>
<comment type="caution">
    <text evidence="1">The sequence shown here is derived from an EMBL/GenBank/DDBJ whole genome shotgun (WGS) entry which is preliminary data.</text>
</comment>